<gene>
    <name evidence="1" type="ORF">CBP51_17145</name>
</gene>
<evidence type="ECO:0000313" key="2">
    <source>
        <dbReference type="Proteomes" id="UP000216101"/>
    </source>
</evidence>
<evidence type="ECO:0000313" key="1">
    <source>
        <dbReference type="EMBL" id="OZY84888.1"/>
    </source>
</evidence>
<dbReference type="Proteomes" id="UP000216101">
    <property type="component" value="Unassembled WGS sequence"/>
</dbReference>
<comment type="caution">
    <text evidence="1">The sequence shown here is derived from an EMBL/GenBank/DDBJ whole genome shotgun (WGS) entry which is preliminary data.</text>
</comment>
<name>A0A266Q4U3_9GAMM</name>
<dbReference type="AlphaFoldDB" id="A0A266Q4U3"/>
<organism evidence="1 2">
    <name type="scientific">Cellvibrio mixtus</name>
    <dbReference type="NCBI Taxonomy" id="39650"/>
    <lineage>
        <taxon>Bacteria</taxon>
        <taxon>Pseudomonadati</taxon>
        <taxon>Pseudomonadota</taxon>
        <taxon>Gammaproteobacteria</taxon>
        <taxon>Cellvibrionales</taxon>
        <taxon>Cellvibrionaceae</taxon>
        <taxon>Cellvibrio</taxon>
    </lineage>
</organism>
<accession>A0A266Q4U3</accession>
<dbReference type="RefSeq" id="WP_094985871.1">
    <property type="nucleotide sequence ID" value="NZ_NHNI01000002.1"/>
</dbReference>
<keyword evidence="2" id="KW-1185">Reference proteome</keyword>
<sequence length="81" mass="9130">MLNCKQVAGLASDYLDKNTPLKWQIRLHLLMCANCRRFVKHLDITRKMGAGLEHSANIPADDAEQVLQKVKTKIHAKSSTD</sequence>
<evidence type="ECO:0008006" key="3">
    <source>
        <dbReference type="Google" id="ProtNLM"/>
    </source>
</evidence>
<proteinExistence type="predicted"/>
<dbReference type="EMBL" id="NHNI01000002">
    <property type="protein sequence ID" value="OZY84888.1"/>
    <property type="molecule type" value="Genomic_DNA"/>
</dbReference>
<protein>
    <recommendedName>
        <fullName evidence="3">Zinc-finger domain-containing protein</fullName>
    </recommendedName>
</protein>
<reference evidence="2" key="1">
    <citation type="submission" date="2017-05" db="EMBL/GenBank/DDBJ databases">
        <authorList>
            <person name="Barney B.M."/>
        </authorList>
    </citation>
    <scope>NUCLEOTIDE SEQUENCE [LARGE SCALE GENOMIC DNA]</scope>
    <source>
        <strain evidence="2">PSBB022</strain>
    </source>
</reference>